<proteinExistence type="predicted"/>
<keyword evidence="1" id="KW-0472">Membrane</keyword>
<keyword evidence="1" id="KW-1133">Transmembrane helix</keyword>
<keyword evidence="1" id="KW-0812">Transmembrane</keyword>
<dbReference type="InterPro" id="IPR028087">
    <property type="entry name" value="Tad_N"/>
</dbReference>
<name>A0A386Z987_9NOCA</name>
<reference evidence="3 4" key="1">
    <citation type="submission" date="2018-09" db="EMBL/GenBank/DDBJ databases">
        <title>Nocardia yunnanensis sp. nov., an actinomycete isolated from a soil sample.</title>
        <authorList>
            <person name="Zhang J."/>
        </authorList>
    </citation>
    <scope>NUCLEOTIDE SEQUENCE [LARGE SCALE GENOMIC DNA]</scope>
    <source>
        <strain evidence="3 4">CFHS0054</strain>
    </source>
</reference>
<gene>
    <name evidence="3" type="ORF">D7D52_03895</name>
</gene>
<dbReference type="Proteomes" id="UP000267164">
    <property type="component" value="Chromosome"/>
</dbReference>
<organism evidence="3 4">
    <name type="scientific">Nocardia yunnanensis</name>
    <dbReference type="NCBI Taxonomy" id="2382165"/>
    <lineage>
        <taxon>Bacteria</taxon>
        <taxon>Bacillati</taxon>
        <taxon>Actinomycetota</taxon>
        <taxon>Actinomycetes</taxon>
        <taxon>Mycobacteriales</taxon>
        <taxon>Nocardiaceae</taxon>
        <taxon>Nocardia</taxon>
    </lineage>
</organism>
<dbReference type="KEGG" id="nyu:D7D52_03895"/>
<dbReference type="AlphaFoldDB" id="A0A386Z987"/>
<feature type="transmembrane region" description="Helical" evidence="1">
    <location>
        <begin position="15"/>
        <end position="43"/>
    </location>
</feature>
<dbReference type="EMBL" id="CP032568">
    <property type="protein sequence ID" value="AYF73155.1"/>
    <property type="molecule type" value="Genomic_DNA"/>
</dbReference>
<dbReference type="InterPro" id="IPR021202">
    <property type="entry name" value="Rv3654c-like"/>
</dbReference>
<dbReference type="OrthoDB" id="4565514at2"/>
<evidence type="ECO:0000256" key="1">
    <source>
        <dbReference type="SAM" id="Phobius"/>
    </source>
</evidence>
<accession>A0A386Z987</accession>
<dbReference type="Pfam" id="PF13400">
    <property type="entry name" value="Tad"/>
    <property type="match status" value="1"/>
</dbReference>
<evidence type="ECO:0000313" key="4">
    <source>
        <dbReference type="Proteomes" id="UP000267164"/>
    </source>
</evidence>
<dbReference type="NCBIfam" id="TIGR03816">
    <property type="entry name" value="tadE_like_DECH"/>
    <property type="match status" value="1"/>
</dbReference>
<evidence type="ECO:0000259" key="2">
    <source>
        <dbReference type="Pfam" id="PF13400"/>
    </source>
</evidence>
<feature type="domain" description="Putative Flp pilus-assembly TadG-like N-terminal" evidence="2">
    <location>
        <begin position="14"/>
        <end position="60"/>
    </location>
</feature>
<sequence>MSPWRSSRVDGDAGAATVTACMALLGILAVGVLIAQVGVAVAARHRIQAAADLGALAAAGALDGGVDAACRRGAEIADRQGARQTGCAVEGWDVTVTVEGRVSLGPLGVRAVRASARAGPMEAAAGARIDSYRAVG</sequence>
<protein>
    <submittedName>
        <fullName evidence="3">Pilus assembly protein TadE</fullName>
    </submittedName>
</protein>
<dbReference type="RefSeq" id="WP_120735094.1">
    <property type="nucleotide sequence ID" value="NZ_CP032568.1"/>
</dbReference>
<evidence type="ECO:0000313" key="3">
    <source>
        <dbReference type="EMBL" id="AYF73155.1"/>
    </source>
</evidence>
<keyword evidence="4" id="KW-1185">Reference proteome</keyword>